<sequence length="102" mass="11407">MAHVALPSLAHPMARSKKVQDMFELADIASSSEQACWGDERREEELRKNSPYITACGLALAIDAHRRRRETVPPTVAILTTNRVEDSIIMRTASHIVPVNRT</sequence>
<evidence type="ECO:0000313" key="3">
    <source>
        <dbReference type="WBParaSite" id="HPBE_0000316501-mRNA-1"/>
    </source>
</evidence>
<dbReference type="OrthoDB" id="10493581at2759"/>
<reference evidence="3" key="2">
    <citation type="submission" date="2019-09" db="UniProtKB">
        <authorList>
            <consortium name="WormBaseParasite"/>
        </authorList>
    </citation>
    <scope>IDENTIFICATION</scope>
</reference>
<dbReference type="EMBL" id="UZAH01006744">
    <property type="protein sequence ID" value="VDO31640.1"/>
    <property type="molecule type" value="Genomic_DNA"/>
</dbReference>
<proteinExistence type="predicted"/>
<name>A0A183FAH3_HELPZ</name>
<protein>
    <submittedName>
        <fullName evidence="3">PPM-type phosphatase domain-containing protein</fullName>
    </submittedName>
</protein>
<accession>A0A3P7U9Y1</accession>
<dbReference type="Proteomes" id="UP000050761">
    <property type="component" value="Unassembled WGS sequence"/>
</dbReference>
<organism evidence="2 3">
    <name type="scientific">Heligmosomoides polygyrus</name>
    <name type="common">Parasitic roundworm</name>
    <dbReference type="NCBI Taxonomy" id="6339"/>
    <lineage>
        <taxon>Eukaryota</taxon>
        <taxon>Metazoa</taxon>
        <taxon>Ecdysozoa</taxon>
        <taxon>Nematoda</taxon>
        <taxon>Chromadorea</taxon>
        <taxon>Rhabditida</taxon>
        <taxon>Rhabditina</taxon>
        <taxon>Rhabditomorpha</taxon>
        <taxon>Strongyloidea</taxon>
        <taxon>Heligmosomidae</taxon>
        <taxon>Heligmosomoides</taxon>
    </lineage>
</organism>
<dbReference type="AlphaFoldDB" id="A0A183FAH3"/>
<evidence type="ECO:0000313" key="2">
    <source>
        <dbReference type="Proteomes" id="UP000050761"/>
    </source>
</evidence>
<gene>
    <name evidence="1" type="ORF">HPBE_LOCUS3166</name>
</gene>
<dbReference type="WBParaSite" id="HPBE_0000316501-mRNA-1">
    <property type="protein sequence ID" value="HPBE_0000316501-mRNA-1"/>
    <property type="gene ID" value="HPBE_0000316501"/>
</dbReference>
<keyword evidence="2" id="KW-1185">Reference proteome</keyword>
<reference evidence="1 2" key="1">
    <citation type="submission" date="2018-11" db="EMBL/GenBank/DDBJ databases">
        <authorList>
            <consortium name="Pathogen Informatics"/>
        </authorList>
    </citation>
    <scope>NUCLEOTIDE SEQUENCE [LARGE SCALE GENOMIC DNA]</scope>
</reference>
<accession>A0A183FAH3</accession>
<evidence type="ECO:0000313" key="1">
    <source>
        <dbReference type="EMBL" id="VDO31640.1"/>
    </source>
</evidence>